<sequence>MAGTSFATFGSHGPQPPAAEARKINRSRVCCVPRRLRPCAKKRTVNFMAGASGAETSVAQLQAYARGGSGLSANAEI</sequence>
<proteinExistence type="predicted"/>
<protein>
    <submittedName>
        <fullName evidence="2">Uncharacterized protein</fullName>
    </submittedName>
</protein>
<dbReference type="EMBL" id="UGVL01000001">
    <property type="protein sequence ID" value="SUE33809.1"/>
    <property type="molecule type" value="Genomic_DNA"/>
</dbReference>
<gene>
    <name evidence="2" type="ORF">NCTC11190_01021</name>
</gene>
<feature type="region of interest" description="Disordered" evidence="1">
    <location>
        <begin position="1"/>
        <end position="24"/>
    </location>
</feature>
<evidence type="ECO:0000256" key="1">
    <source>
        <dbReference type="SAM" id="MobiDB-lite"/>
    </source>
</evidence>
<dbReference type="Proteomes" id="UP000255233">
    <property type="component" value="Unassembled WGS sequence"/>
</dbReference>
<keyword evidence="3" id="KW-1185">Reference proteome</keyword>
<accession>A0A379MSR2</accession>
<name>A0A379MSR2_9BACT</name>
<evidence type="ECO:0000313" key="3">
    <source>
        <dbReference type="Proteomes" id="UP000255233"/>
    </source>
</evidence>
<dbReference type="AlphaFoldDB" id="A0A379MSR2"/>
<reference evidence="2 3" key="1">
    <citation type="submission" date="2018-06" db="EMBL/GenBank/DDBJ databases">
        <authorList>
            <consortium name="Pathogen Informatics"/>
            <person name="Doyle S."/>
        </authorList>
    </citation>
    <scope>NUCLEOTIDE SEQUENCE [LARGE SCALE GENOMIC DNA]</scope>
    <source>
        <strain evidence="2 3">NCTC11190</strain>
    </source>
</reference>
<organism evidence="2 3">
    <name type="scientific">Rikenella microfusus</name>
    <dbReference type="NCBI Taxonomy" id="28139"/>
    <lineage>
        <taxon>Bacteria</taxon>
        <taxon>Pseudomonadati</taxon>
        <taxon>Bacteroidota</taxon>
        <taxon>Bacteroidia</taxon>
        <taxon>Bacteroidales</taxon>
        <taxon>Rikenellaceae</taxon>
        <taxon>Rikenella</taxon>
    </lineage>
</organism>
<evidence type="ECO:0000313" key="2">
    <source>
        <dbReference type="EMBL" id="SUE33809.1"/>
    </source>
</evidence>